<proteinExistence type="predicted"/>
<evidence type="ECO:0000313" key="5">
    <source>
        <dbReference type="EMBL" id="QNO58159.1"/>
    </source>
</evidence>
<evidence type="ECO:0000259" key="4">
    <source>
        <dbReference type="Pfam" id="PF18204"/>
    </source>
</evidence>
<dbReference type="SUPFAM" id="SSF48695">
    <property type="entry name" value="Multiheme cytochromes"/>
    <property type="match status" value="1"/>
</dbReference>
<name>A0A7G9ZD25_9EURY</name>
<dbReference type="AlphaFoldDB" id="A0A7G9ZD25"/>
<keyword evidence="2" id="KW-0472">Membrane</keyword>
<organism evidence="5">
    <name type="scientific">Candidatus Methanophaga sp. ANME-1 ERB7</name>
    <dbReference type="NCBI Taxonomy" id="2759913"/>
    <lineage>
        <taxon>Archaea</taxon>
        <taxon>Methanobacteriati</taxon>
        <taxon>Methanobacteriota</taxon>
        <taxon>Stenosarchaea group</taxon>
        <taxon>Methanomicrobia</taxon>
        <taxon>Candidatus Methanophagales</taxon>
        <taxon>Candidatus Methanophagaceae</taxon>
        <taxon>Candidatus Methanophaga</taxon>
    </lineage>
</organism>
<dbReference type="InterPro" id="IPR023155">
    <property type="entry name" value="Cyt_c-552/4"/>
</dbReference>
<dbReference type="EMBL" id="MT631715">
    <property type="protein sequence ID" value="QNO58159.1"/>
    <property type="molecule type" value="Genomic_DNA"/>
</dbReference>
<evidence type="ECO:0000256" key="2">
    <source>
        <dbReference type="SAM" id="Phobius"/>
    </source>
</evidence>
<keyword evidence="1" id="KW-0732">Signal</keyword>
<gene>
    <name evidence="5" type="ORF">ACBHHCEK_00027</name>
</gene>
<keyword evidence="2" id="KW-1133">Transmembrane helix</keyword>
<evidence type="ECO:0000256" key="1">
    <source>
        <dbReference type="ARBA" id="ARBA00022729"/>
    </source>
</evidence>
<dbReference type="InterPro" id="IPR026371">
    <property type="entry name" value="PGF_CTERM"/>
</dbReference>
<accession>A0A7G9ZD25</accession>
<dbReference type="InterPro" id="IPR036280">
    <property type="entry name" value="Multihaem_cyt_sf"/>
</dbReference>
<feature type="domain" description="Cytochrome c-552/4" evidence="3">
    <location>
        <begin position="37"/>
        <end position="119"/>
    </location>
</feature>
<dbReference type="Pfam" id="PF18204">
    <property type="entry name" value="PGF-CTERM"/>
    <property type="match status" value="1"/>
</dbReference>
<dbReference type="Pfam" id="PF13435">
    <property type="entry name" value="Cytochrome_C554"/>
    <property type="match status" value="1"/>
</dbReference>
<feature type="domain" description="PGF-CTERM archaeal protein-sorting signal" evidence="4">
    <location>
        <begin position="427"/>
        <end position="448"/>
    </location>
</feature>
<protein>
    <submittedName>
        <fullName evidence="5">Uncharacterized protein</fullName>
    </submittedName>
</protein>
<sequence length="451" mass="48539">MKVIILLVMATMIAGTLLAGTIVAGAVESSDFDNPTVCKGCHGEIYNQWDGSMHSIAYTDPVYLADAEMASRETDGLTDTYCARCHTPIGVLSGEVPPIGLENLSEISKKGVQCDFCHSVNKSTGIGNGAFMVSTDGIKRGPYDDSKSPYHGSMFSDLHTKSEFCGMCHDVNHPVTGIPIEATYTEWKEGPYNSTTVCQDCHMTPGITHFEANPGKASGIGPYRDNVYTHYFVGGNAAVTGVMGSEVHQSMAEQRLKSAAMLALEAEMNDTNAKITVKVTNAGAGHKLPTGLAEARQVWIEILVKDASGKEIYHSGGLDSEGEVDPDAVIYHEVLGDALGNPTMKVWEAESILFDNRILPKEARVEKYNFAIPGGLKGPIAVDAKLNYRSASQKFLDELFGEGAVVAPVIEMAGAQDMMEVENEPEVPGFECIFVLISLLAVAYLIRRNGK</sequence>
<keyword evidence="2" id="KW-0812">Transmembrane</keyword>
<evidence type="ECO:0000259" key="3">
    <source>
        <dbReference type="Pfam" id="PF13435"/>
    </source>
</evidence>
<feature type="transmembrane region" description="Helical" evidence="2">
    <location>
        <begin position="427"/>
        <end position="446"/>
    </location>
</feature>
<dbReference type="Gene3D" id="1.10.1130.10">
    <property type="entry name" value="Flavocytochrome C3, Chain A"/>
    <property type="match status" value="1"/>
</dbReference>
<reference evidence="5" key="1">
    <citation type="submission" date="2020-06" db="EMBL/GenBank/DDBJ databases">
        <title>Unique genomic features of the anaerobic methanotrophic archaea.</title>
        <authorList>
            <person name="Chadwick G.L."/>
            <person name="Skennerton C.T."/>
            <person name="Laso-Perez R."/>
            <person name="Leu A.O."/>
            <person name="Speth D.R."/>
            <person name="Yu H."/>
            <person name="Morgan-Lang C."/>
            <person name="Hatzenpichler R."/>
            <person name="Goudeau D."/>
            <person name="Malmstrom R."/>
            <person name="Brazelton W.J."/>
            <person name="Woyke T."/>
            <person name="Hallam S.J."/>
            <person name="Tyson G.W."/>
            <person name="Wegener G."/>
            <person name="Boetius A."/>
            <person name="Orphan V."/>
        </authorList>
    </citation>
    <scope>NUCLEOTIDE SEQUENCE</scope>
</reference>